<sequence>MAGTALKRLMAEYKQLTLNPPEGIVAGPANEENFFEWEALIILSRRTGVHLYPPRPGRRSHGLREQRRKVESSPECGEDPALRGQHAGRAQRRERRQRRCLENVARGQRAVQQTGSEDRPQVSGFMRRTSRQCACR</sequence>
<reference key="1">
    <citation type="journal article" date="2007" name="Nature">
        <title>The medaka draft genome and insights into vertebrate genome evolution.</title>
        <authorList>
            <person name="Kasahara M."/>
            <person name="Naruse K."/>
            <person name="Sasaki S."/>
            <person name="Nakatani Y."/>
            <person name="Qu W."/>
            <person name="Ahsan B."/>
            <person name="Yamada T."/>
            <person name="Nagayasu Y."/>
            <person name="Doi K."/>
            <person name="Kasai Y."/>
            <person name="Jindo T."/>
            <person name="Kobayashi D."/>
            <person name="Shimada A."/>
            <person name="Toyoda A."/>
            <person name="Kuroki Y."/>
            <person name="Fujiyama A."/>
            <person name="Sasaki T."/>
            <person name="Shimizu A."/>
            <person name="Asakawa S."/>
            <person name="Shimizu N."/>
            <person name="Hashimoto S."/>
            <person name="Yang J."/>
            <person name="Lee Y."/>
            <person name="Matsushima K."/>
            <person name="Sugano S."/>
            <person name="Sakaizumi M."/>
            <person name="Narita T."/>
            <person name="Ohishi K."/>
            <person name="Haga S."/>
            <person name="Ohta F."/>
            <person name="Nomoto H."/>
            <person name="Nogata K."/>
            <person name="Morishita T."/>
            <person name="Endo T."/>
            <person name="Shin-I T."/>
            <person name="Takeda H."/>
            <person name="Morishita S."/>
            <person name="Kohara Y."/>
        </authorList>
    </citation>
    <scope>NUCLEOTIDE SEQUENCE [LARGE SCALE GENOMIC DNA]</scope>
    <source>
        <strain>Hd-rR</strain>
    </source>
</reference>
<protein>
    <submittedName>
        <fullName evidence="2">Ubiquitin-conjugating enzyme E2G 2 (UBC7 homolog, yeast)</fullName>
    </submittedName>
</protein>
<proteinExistence type="predicted"/>
<name>A0A3P9J377_ORYLA</name>
<organism evidence="2 3">
    <name type="scientific">Oryzias latipes</name>
    <name type="common">Japanese rice fish</name>
    <name type="synonym">Japanese killifish</name>
    <dbReference type="NCBI Taxonomy" id="8090"/>
    <lineage>
        <taxon>Eukaryota</taxon>
        <taxon>Metazoa</taxon>
        <taxon>Chordata</taxon>
        <taxon>Craniata</taxon>
        <taxon>Vertebrata</taxon>
        <taxon>Euteleostomi</taxon>
        <taxon>Actinopterygii</taxon>
        <taxon>Neopterygii</taxon>
        <taxon>Teleostei</taxon>
        <taxon>Neoteleostei</taxon>
        <taxon>Acanthomorphata</taxon>
        <taxon>Ovalentaria</taxon>
        <taxon>Atherinomorphae</taxon>
        <taxon>Beloniformes</taxon>
        <taxon>Adrianichthyidae</taxon>
        <taxon>Oryziinae</taxon>
        <taxon>Oryzias</taxon>
    </lineage>
</organism>
<accession>A0A3P9J377</accession>
<dbReference type="InterPro" id="IPR016135">
    <property type="entry name" value="UBQ-conjugating_enzyme/RWD"/>
</dbReference>
<reference evidence="2" key="4">
    <citation type="submission" date="2025-09" db="UniProtKB">
        <authorList>
            <consortium name="Ensembl"/>
        </authorList>
    </citation>
    <scope>IDENTIFICATION</scope>
    <source>
        <strain evidence="2">HSOK</strain>
    </source>
</reference>
<dbReference type="Ensembl" id="ENSORLT00015002420.1">
    <property type="protein sequence ID" value="ENSORLP00015026621.1"/>
    <property type="gene ID" value="ENSORLG00015008325.1"/>
</dbReference>
<dbReference type="Gene3D" id="3.10.110.10">
    <property type="entry name" value="Ubiquitin Conjugating Enzyme"/>
    <property type="match status" value="1"/>
</dbReference>
<reference evidence="2 3" key="2">
    <citation type="submission" date="2017-04" db="EMBL/GenBank/DDBJ databases">
        <title>CpG methylation of centromeres and impact of large insertions on vertebrate speciation.</title>
        <authorList>
            <person name="Ichikawa K."/>
            <person name="Yoshimura J."/>
            <person name="Morishita S."/>
        </authorList>
    </citation>
    <scope>NUCLEOTIDE SEQUENCE</scope>
    <source>
        <strain evidence="2 3">HSOK</strain>
    </source>
</reference>
<feature type="region of interest" description="Disordered" evidence="1">
    <location>
        <begin position="50"/>
        <end position="136"/>
    </location>
</feature>
<reference evidence="2" key="3">
    <citation type="submission" date="2025-08" db="UniProtKB">
        <authorList>
            <consortium name="Ensembl"/>
        </authorList>
    </citation>
    <scope>IDENTIFICATION</scope>
    <source>
        <strain evidence="2">HSOK</strain>
    </source>
</reference>
<dbReference type="Proteomes" id="UP000265200">
    <property type="component" value="Chromosome 21"/>
</dbReference>
<evidence type="ECO:0000256" key="1">
    <source>
        <dbReference type="SAM" id="MobiDB-lite"/>
    </source>
</evidence>
<evidence type="ECO:0000313" key="2">
    <source>
        <dbReference type="Ensembl" id="ENSORLP00015026621.1"/>
    </source>
</evidence>
<feature type="compositionally biased region" description="Basic residues" evidence="1">
    <location>
        <begin position="89"/>
        <end position="98"/>
    </location>
</feature>
<feature type="compositionally biased region" description="Basic and acidic residues" evidence="1">
    <location>
        <begin position="62"/>
        <end position="72"/>
    </location>
</feature>
<evidence type="ECO:0000313" key="3">
    <source>
        <dbReference type="Proteomes" id="UP000265200"/>
    </source>
</evidence>
<dbReference type="AlphaFoldDB" id="A0A3P9J377"/>
<dbReference type="SUPFAM" id="SSF54495">
    <property type="entry name" value="UBC-like"/>
    <property type="match status" value="1"/>
</dbReference>